<proteinExistence type="predicted"/>
<name>A0A9X1TQ79_STRM4</name>
<dbReference type="AlphaFoldDB" id="A0A9X1TQ79"/>
<keyword evidence="2" id="KW-1185">Reference proteome</keyword>
<dbReference type="RefSeq" id="WP_234768751.1">
    <property type="nucleotide sequence ID" value="NZ_JAKEIP010000531.1"/>
</dbReference>
<gene>
    <name evidence="1" type="ORF">L0P92_44055</name>
</gene>
<comment type="caution">
    <text evidence="1">The sequence shown here is derived from an EMBL/GenBank/DDBJ whole genome shotgun (WGS) entry which is preliminary data.</text>
</comment>
<sequence length="127" mass="13020">MLHEPENTLFVRGETPVLLLAGASVHDSLPALNSSDGQIPLCTGWGVVPKLTLCVVDGPGDDGLMVPSLAAPVLDAAGPGDMGDWCGDAERAGGAVVLSVERIPEVLDWDRLMGSGTSRGGFVPIMG</sequence>
<evidence type="ECO:0000313" key="2">
    <source>
        <dbReference type="Proteomes" id="UP001139384"/>
    </source>
</evidence>
<accession>A0A9X1TQ79</accession>
<dbReference type="Proteomes" id="UP001139384">
    <property type="component" value="Unassembled WGS sequence"/>
</dbReference>
<organism evidence="1 2">
    <name type="scientific">Streptomyces muensis</name>
    <dbReference type="NCBI Taxonomy" id="1077944"/>
    <lineage>
        <taxon>Bacteria</taxon>
        <taxon>Bacillati</taxon>
        <taxon>Actinomycetota</taxon>
        <taxon>Actinomycetes</taxon>
        <taxon>Kitasatosporales</taxon>
        <taxon>Streptomycetaceae</taxon>
        <taxon>Streptomyces</taxon>
    </lineage>
</organism>
<dbReference type="EMBL" id="JAKEIP010000531">
    <property type="protein sequence ID" value="MCF1600461.1"/>
    <property type="molecule type" value="Genomic_DNA"/>
</dbReference>
<evidence type="ECO:0000313" key="1">
    <source>
        <dbReference type="EMBL" id="MCF1600461.1"/>
    </source>
</evidence>
<reference evidence="1" key="1">
    <citation type="submission" date="2022-01" db="EMBL/GenBank/DDBJ databases">
        <title>Draft Genome Sequences of Seven Type Strains of the Genus Streptomyces.</title>
        <authorList>
            <person name="Aziz S."/>
            <person name="Coretto E."/>
            <person name="Chronakova A."/>
            <person name="Sproer C."/>
            <person name="Huber K."/>
            <person name="Nouioui I."/>
            <person name="Gross H."/>
        </authorList>
    </citation>
    <scope>NUCLEOTIDE SEQUENCE</scope>
    <source>
        <strain evidence="1">DSM 103493</strain>
    </source>
</reference>
<protein>
    <submittedName>
        <fullName evidence="1">Uncharacterized protein</fullName>
    </submittedName>
</protein>